<evidence type="ECO:0000256" key="1">
    <source>
        <dbReference type="ARBA" id="ARBA00005820"/>
    </source>
</evidence>
<dbReference type="AlphaFoldDB" id="A0A841ED00"/>
<dbReference type="InterPro" id="IPR001867">
    <property type="entry name" value="OmpR/PhoB-type_DNA-bd"/>
</dbReference>
<keyword evidence="2" id="KW-0805">Transcription regulation</keyword>
<dbReference type="Proteomes" id="UP000578077">
    <property type="component" value="Unassembled WGS sequence"/>
</dbReference>
<dbReference type="InterPro" id="IPR011990">
    <property type="entry name" value="TPR-like_helical_dom_sf"/>
</dbReference>
<gene>
    <name evidence="7" type="ORF">HNR25_004831</name>
</gene>
<dbReference type="InterPro" id="IPR016032">
    <property type="entry name" value="Sig_transdc_resp-reg_C-effctor"/>
</dbReference>
<dbReference type="SUPFAM" id="SSF46894">
    <property type="entry name" value="C-terminal effector domain of the bipartite response regulators"/>
    <property type="match status" value="1"/>
</dbReference>
<protein>
    <submittedName>
        <fullName evidence="7">DNA-binding SARP family transcriptional activator</fullName>
    </submittedName>
</protein>
<proteinExistence type="inferred from homology"/>
<dbReference type="InterPro" id="IPR051677">
    <property type="entry name" value="AfsR-DnrI-RedD_regulator"/>
</dbReference>
<keyword evidence="4" id="KW-0804">Transcription</keyword>
<dbReference type="SMART" id="SM01043">
    <property type="entry name" value="BTAD"/>
    <property type="match status" value="1"/>
</dbReference>
<comment type="caution">
    <text evidence="7">The sequence shown here is derived from an EMBL/GenBank/DDBJ whole genome shotgun (WGS) entry which is preliminary data.</text>
</comment>
<keyword evidence="3 5" id="KW-0238">DNA-binding</keyword>
<dbReference type="Gene3D" id="1.25.40.10">
    <property type="entry name" value="Tetratricopeptide repeat domain"/>
    <property type="match status" value="1"/>
</dbReference>
<dbReference type="Pfam" id="PF03704">
    <property type="entry name" value="BTAD"/>
    <property type="match status" value="1"/>
</dbReference>
<evidence type="ECO:0000313" key="7">
    <source>
        <dbReference type="EMBL" id="MBB6001002.1"/>
    </source>
</evidence>
<dbReference type="Gene3D" id="1.10.10.10">
    <property type="entry name" value="Winged helix-like DNA-binding domain superfamily/Winged helix DNA-binding domain"/>
    <property type="match status" value="1"/>
</dbReference>
<feature type="DNA-binding region" description="OmpR/PhoB-type" evidence="5">
    <location>
        <begin position="1"/>
        <end position="55"/>
    </location>
</feature>
<sequence>MSTDQLVTELWGEDPPKSAHASLYVYVSQLRKELSRLSGSDIPLETRHPGYLLKTDHQSIDFHEFLRMHRSGTADFEGGNYSEALRTFDAALAAWREEAFSDAPRGPILCGMENRIRETRLSLIELRNEAEIRLGRYSKIIGELRALSEEHPFHETFQYQLMVALYKAERQVEALDVYHRTQSLLRDELGLDPGQLLQSMQKTILSGER</sequence>
<evidence type="ECO:0000256" key="2">
    <source>
        <dbReference type="ARBA" id="ARBA00023015"/>
    </source>
</evidence>
<organism evidence="7 8">
    <name type="scientific">Streptomonospora salina</name>
    <dbReference type="NCBI Taxonomy" id="104205"/>
    <lineage>
        <taxon>Bacteria</taxon>
        <taxon>Bacillati</taxon>
        <taxon>Actinomycetota</taxon>
        <taxon>Actinomycetes</taxon>
        <taxon>Streptosporangiales</taxon>
        <taxon>Nocardiopsidaceae</taxon>
        <taxon>Streptomonospora</taxon>
    </lineage>
</organism>
<evidence type="ECO:0000259" key="6">
    <source>
        <dbReference type="PROSITE" id="PS51755"/>
    </source>
</evidence>
<reference evidence="7 8" key="1">
    <citation type="submission" date="2020-08" db="EMBL/GenBank/DDBJ databases">
        <title>Sequencing the genomes of 1000 actinobacteria strains.</title>
        <authorList>
            <person name="Klenk H.-P."/>
        </authorList>
    </citation>
    <scope>NUCLEOTIDE SEQUENCE [LARGE SCALE GENOMIC DNA]</scope>
    <source>
        <strain evidence="7 8">DSM 44593</strain>
    </source>
</reference>
<dbReference type="PANTHER" id="PTHR35807">
    <property type="entry name" value="TRANSCRIPTIONAL REGULATOR REDD-RELATED"/>
    <property type="match status" value="1"/>
</dbReference>
<evidence type="ECO:0000256" key="3">
    <source>
        <dbReference type="ARBA" id="ARBA00023125"/>
    </source>
</evidence>
<name>A0A841ED00_9ACTN</name>
<dbReference type="InterPro" id="IPR036388">
    <property type="entry name" value="WH-like_DNA-bd_sf"/>
</dbReference>
<dbReference type="PANTHER" id="PTHR35807:SF1">
    <property type="entry name" value="TRANSCRIPTIONAL REGULATOR REDD"/>
    <property type="match status" value="1"/>
</dbReference>
<accession>A0A841ED00</accession>
<keyword evidence="8" id="KW-1185">Reference proteome</keyword>
<feature type="domain" description="OmpR/PhoB-type" evidence="6">
    <location>
        <begin position="1"/>
        <end position="55"/>
    </location>
</feature>
<dbReference type="InterPro" id="IPR005158">
    <property type="entry name" value="BTAD"/>
</dbReference>
<dbReference type="GO" id="GO:0000160">
    <property type="term" value="P:phosphorelay signal transduction system"/>
    <property type="evidence" value="ECO:0007669"/>
    <property type="project" value="InterPro"/>
</dbReference>
<dbReference type="PROSITE" id="PS51755">
    <property type="entry name" value="OMPR_PHOB"/>
    <property type="match status" value="1"/>
</dbReference>
<dbReference type="GO" id="GO:0003677">
    <property type="term" value="F:DNA binding"/>
    <property type="evidence" value="ECO:0007669"/>
    <property type="project" value="UniProtKB-UniRule"/>
</dbReference>
<evidence type="ECO:0000256" key="5">
    <source>
        <dbReference type="PROSITE-ProRule" id="PRU01091"/>
    </source>
</evidence>
<dbReference type="GO" id="GO:0006355">
    <property type="term" value="P:regulation of DNA-templated transcription"/>
    <property type="evidence" value="ECO:0007669"/>
    <property type="project" value="InterPro"/>
</dbReference>
<evidence type="ECO:0000313" key="8">
    <source>
        <dbReference type="Proteomes" id="UP000578077"/>
    </source>
</evidence>
<dbReference type="CDD" id="cd15831">
    <property type="entry name" value="BTAD"/>
    <property type="match status" value="1"/>
</dbReference>
<dbReference type="SUPFAM" id="SSF48452">
    <property type="entry name" value="TPR-like"/>
    <property type="match status" value="1"/>
</dbReference>
<evidence type="ECO:0000256" key="4">
    <source>
        <dbReference type="ARBA" id="ARBA00023163"/>
    </source>
</evidence>
<dbReference type="EMBL" id="JACHLY010000002">
    <property type="protein sequence ID" value="MBB6001002.1"/>
    <property type="molecule type" value="Genomic_DNA"/>
</dbReference>
<comment type="similarity">
    <text evidence="1">Belongs to the AfsR/DnrI/RedD regulatory family.</text>
</comment>